<evidence type="ECO:0000313" key="2">
    <source>
        <dbReference type="EMBL" id="KAJ7320474.1"/>
    </source>
</evidence>
<keyword evidence="3" id="KW-1185">Reference proteome</keyword>
<accession>A0A9Q0XNH1</accession>
<proteinExistence type="predicted"/>
<organism evidence="2 3">
    <name type="scientific">Phrynocephalus forsythii</name>
    <dbReference type="NCBI Taxonomy" id="171643"/>
    <lineage>
        <taxon>Eukaryota</taxon>
        <taxon>Metazoa</taxon>
        <taxon>Chordata</taxon>
        <taxon>Craniata</taxon>
        <taxon>Vertebrata</taxon>
        <taxon>Euteleostomi</taxon>
        <taxon>Lepidosauria</taxon>
        <taxon>Squamata</taxon>
        <taxon>Bifurcata</taxon>
        <taxon>Unidentata</taxon>
        <taxon>Episquamata</taxon>
        <taxon>Toxicofera</taxon>
        <taxon>Iguania</taxon>
        <taxon>Acrodonta</taxon>
        <taxon>Agamidae</taxon>
        <taxon>Agaminae</taxon>
        <taxon>Phrynocephalus</taxon>
    </lineage>
</organism>
<feature type="region of interest" description="Disordered" evidence="1">
    <location>
        <begin position="65"/>
        <end position="116"/>
    </location>
</feature>
<name>A0A9Q0XNH1_9SAUR</name>
<sequence>QLPQLPLKWRNSNAASAKSPIPPLPASPSTDNCTATPRPGNLSAASTARRNMSAWVPSRCTSEAIPSPACAPSAAKLSPGLSSCRATSEHTLERSRSPAHTATEPLQTTPTSEPTCRPILRTRSISEKPACGLSPTCHCSTNMKKQAVPELTESSLCTCARRHPTTHPHIPN</sequence>
<feature type="region of interest" description="Disordered" evidence="1">
    <location>
        <begin position="1"/>
        <end position="50"/>
    </location>
</feature>
<comment type="caution">
    <text evidence="2">The sequence shown here is derived from an EMBL/GenBank/DDBJ whole genome shotgun (WGS) entry which is preliminary data.</text>
</comment>
<feature type="compositionally biased region" description="Low complexity" evidence="1">
    <location>
        <begin position="65"/>
        <end position="79"/>
    </location>
</feature>
<reference evidence="2" key="1">
    <citation type="journal article" date="2023" name="DNA Res.">
        <title>Chromosome-level genome assembly of Phrynocephalus forsythii using third-generation DNA sequencing and Hi-C analysis.</title>
        <authorList>
            <person name="Qi Y."/>
            <person name="Zhao W."/>
            <person name="Zhao Y."/>
            <person name="Niu C."/>
            <person name="Cao S."/>
            <person name="Zhang Y."/>
        </authorList>
    </citation>
    <scope>NUCLEOTIDE SEQUENCE</scope>
    <source>
        <tissue evidence="2">Muscle</tissue>
    </source>
</reference>
<dbReference type="AlphaFoldDB" id="A0A9Q0XNH1"/>
<feature type="compositionally biased region" description="Basic and acidic residues" evidence="1">
    <location>
        <begin position="87"/>
        <end position="96"/>
    </location>
</feature>
<dbReference type="EMBL" id="JAPFRF010000010">
    <property type="protein sequence ID" value="KAJ7320474.1"/>
    <property type="molecule type" value="Genomic_DNA"/>
</dbReference>
<evidence type="ECO:0000256" key="1">
    <source>
        <dbReference type="SAM" id="MobiDB-lite"/>
    </source>
</evidence>
<feature type="non-terminal residue" evidence="2">
    <location>
        <position position="1"/>
    </location>
</feature>
<evidence type="ECO:0000313" key="3">
    <source>
        <dbReference type="Proteomes" id="UP001142489"/>
    </source>
</evidence>
<dbReference type="Proteomes" id="UP001142489">
    <property type="component" value="Unassembled WGS sequence"/>
</dbReference>
<protein>
    <submittedName>
        <fullName evidence="2">Uncharacterized protein</fullName>
    </submittedName>
</protein>
<gene>
    <name evidence="2" type="ORF">JRQ81_019985</name>
</gene>
<feature type="compositionally biased region" description="Polar residues" evidence="1">
    <location>
        <begin position="98"/>
        <end position="114"/>
    </location>
</feature>